<dbReference type="Pfam" id="PF01590">
    <property type="entry name" value="GAF"/>
    <property type="match status" value="1"/>
</dbReference>
<dbReference type="InterPro" id="IPR000719">
    <property type="entry name" value="Prot_kinase_dom"/>
</dbReference>
<dbReference type="InterPro" id="IPR003018">
    <property type="entry name" value="GAF"/>
</dbReference>
<dbReference type="SUPFAM" id="SSF55785">
    <property type="entry name" value="PYP-like sensor domain (PAS domain)"/>
    <property type="match status" value="1"/>
</dbReference>
<evidence type="ECO:0000256" key="5">
    <source>
        <dbReference type="ARBA" id="ARBA00022741"/>
    </source>
</evidence>
<dbReference type="InterPro" id="IPR005467">
    <property type="entry name" value="His_kinase_dom"/>
</dbReference>
<dbReference type="Pfam" id="PF00069">
    <property type="entry name" value="Pkinase"/>
    <property type="match status" value="1"/>
</dbReference>
<protein>
    <recommendedName>
        <fullName evidence="2">histidine kinase</fullName>
        <ecNumber evidence="2">2.7.13.3</ecNumber>
    </recommendedName>
</protein>
<dbReference type="GO" id="GO:0005524">
    <property type="term" value="F:ATP binding"/>
    <property type="evidence" value="ECO:0007669"/>
    <property type="project" value="UniProtKB-KW"/>
</dbReference>
<dbReference type="SMART" id="SM00220">
    <property type="entry name" value="S_TKc"/>
    <property type="match status" value="1"/>
</dbReference>
<dbReference type="Gene3D" id="1.10.287.130">
    <property type="match status" value="1"/>
</dbReference>
<dbReference type="SUPFAM" id="SSF47384">
    <property type="entry name" value="Homodimeric domain of signal transducing histidine kinase"/>
    <property type="match status" value="1"/>
</dbReference>
<dbReference type="SMART" id="SM00387">
    <property type="entry name" value="HATPase_c"/>
    <property type="match status" value="1"/>
</dbReference>
<dbReference type="InterPro" id="IPR003594">
    <property type="entry name" value="HATPase_dom"/>
</dbReference>
<dbReference type="RefSeq" id="WP_257716204.1">
    <property type="nucleotide sequence ID" value="NZ_JANJOU010000007.1"/>
</dbReference>
<keyword evidence="4" id="KW-0808">Transferase</keyword>
<sequence>MDLLPTATEASPDEQWLAALVMEPVVADGWVETFRALSPASDGTWLVSRAAMPEEPGASARLRRGFAMRDALSADWAVLPLHLVPTLDGPVLISRDDGGGPLPDAGRRDIAGFLRFAAGAAWALGRAHALGMLHRDITPASLFEGADGTVRLAGFGLAMRGSEAIAAEDGGLGDPAFTPPERARRTHPVSDTRGDLYALGMALYRVLAGRLPFEAADALGWIHAHAARRPPPPSRFRAEVPAMLDAILLKLIEKEPAQRYRSAAALERDLLRCLSAWERGRCIPPFDLDGAAGEGPVPGAPGAMAEPMALLPEEATVRPRAERLILEGRFPEAAAEIARLRREAADLAGSLAALRLDIRLRSLRSDFAGAIQVGAEALPLLGIKLPASPGTAETEDAYRRLRAAMGTHGPAALPGLEPMADPLLREGMELLASLVAPANFVDDALMFVLLCEQVRLTVLHGIAPASALGVAWFGVALAHRFGEYGRGLEFSEAGVRIAEAHGSAETRSASLVALDQVSAWSRPFDFALGCARAALAESQGAGDVAMACYACNHIVSDLIVMGVPLPRVEEEINRGLAFARGAHFEDVEGILGVQQAFLHALRDTGALPAQPPRTAMTPLLCWYWMFRGIVAYTEDDADEAERCLGQASALAWSTPAHVHVMCIHLFSGLLRAARGDRAGLAPHLALLRGWAGLNAGNFRDKALLLEAEAARLDGHTLRALSLYEEAIAAATAGDRPQVRAIAHERAAACYAAHSLEGAARHHLRGAHAQYEAWGATRRAAKLSARHSFLPTAKRAAAARREGPFLPQSHDGLDLGAALAAVQSLSGEIDTDLLVQRLLGQAMTVAGASRAALILTGGGRTVLEALGTLEDGPQAGGPPGAGRIAVHFARAAPSPRDLPLSVLYEVIQRRLPASIPDLREPHEHGFDGYFAIRPARSLLTLPLIKQGTLIGVLHLENEVAAHAFDSSRQVLLEIIASQAAISLENARLYSALRASEASLALGQRISRSGSYRWNRVTDEQAWSEGLYPIWGADPAGGPLPVAAMRARTHPEDRPRIDALLAHRWGGEVSGPHAFRILDPAGPEGAVRHVELLLGPAEPEVFVGVLTDVTERRVTEAALRRARTELAQAAQAATMGELAASIAHEINQPLSTIVAQAGAAGRWLNRPVPEIGEALAGLADIVRDGQRASDIVRSLRALARQTPPERREVPLDAMVRKVAGLVSAEVELKGAVVEQVLAAPNAAVLADPVQLEQVFLNLIFNASESMEAVPGRRRQVVIASSHDVAAGMVEVTVEDSGPGIKAANLARIFDPFFTTKPTGLGMGLSICRSIMEAHGGWLECIATGPQGSRFVVRLPARPGVAGA</sequence>
<dbReference type="Pfam" id="PF02518">
    <property type="entry name" value="HATPase_c"/>
    <property type="match status" value="1"/>
</dbReference>
<evidence type="ECO:0000256" key="7">
    <source>
        <dbReference type="ARBA" id="ARBA00022840"/>
    </source>
</evidence>
<dbReference type="SUPFAM" id="SSF55781">
    <property type="entry name" value="GAF domain-like"/>
    <property type="match status" value="1"/>
</dbReference>
<dbReference type="InterPro" id="IPR036097">
    <property type="entry name" value="HisK_dim/P_sf"/>
</dbReference>
<evidence type="ECO:0000256" key="4">
    <source>
        <dbReference type="ARBA" id="ARBA00022679"/>
    </source>
</evidence>
<dbReference type="InterPro" id="IPR036890">
    <property type="entry name" value="HATPase_C_sf"/>
</dbReference>
<feature type="domain" description="Histidine kinase" evidence="10">
    <location>
        <begin position="1139"/>
        <end position="1356"/>
    </location>
</feature>
<evidence type="ECO:0000256" key="1">
    <source>
        <dbReference type="ARBA" id="ARBA00000085"/>
    </source>
</evidence>
<feature type="domain" description="Protein kinase" evidence="9">
    <location>
        <begin position="1"/>
        <end position="271"/>
    </location>
</feature>
<dbReference type="PANTHER" id="PTHR43065">
    <property type="entry name" value="SENSOR HISTIDINE KINASE"/>
    <property type="match status" value="1"/>
</dbReference>
<comment type="caution">
    <text evidence="11">The sequence shown here is derived from an EMBL/GenBank/DDBJ whole genome shotgun (WGS) entry which is preliminary data.</text>
</comment>
<keyword evidence="8" id="KW-0902">Two-component regulatory system</keyword>
<evidence type="ECO:0000313" key="11">
    <source>
        <dbReference type="EMBL" id="MCR0982351.1"/>
    </source>
</evidence>
<evidence type="ECO:0000313" key="12">
    <source>
        <dbReference type="Proteomes" id="UP001524642"/>
    </source>
</evidence>
<keyword evidence="12" id="KW-1185">Reference proteome</keyword>
<dbReference type="Gene3D" id="3.30.450.20">
    <property type="entry name" value="PAS domain"/>
    <property type="match status" value="1"/>
</dbReference>
<dbReference type="InterPro" id="IPR011009">
    <property type="entry name" value="Kinase-like_dom_sf"/>
</dbReference>
<keyword evidence="3" id="KW-0597">Phosphoprotein</keyword>
<dbReference type="Gene3D" id="1.10.510.10">
    <property type="entry name" value="Transferase(Phosphotransferase) domain 1"/>
    <property type="match status" value="1"/>
</dbReference>
<dbReference type="PROSITE" id="PS50109">
    <property type="entry name" value="HIS_KIN"/>
    <property type="match status" value="1"/>
</dbReference>
<comment type="catalytic activity">
    <reaction evidence="1">
        <text>ATP + protein L-histidine = ADP + protein N-phospho-L-histidine.</text>
        <dbReference type="EC" id="2.7.13.3"/>
    </reaction>
</comment>
<dbReference type="InterPro" id="IPR004358">
    <property type="entry name" value="Sig_transdc_His_kin-like_C"/>
</dbReference>
<gene>
    <name evidence="11" type="ORF">NRP21_09855</name>
</gene>
<dbReference type="PRINTS" id="PR00344">
    <property type="entry name" value="BCTRLSENSOR"/>
</dbReference>
<evidence type="ECO:0000256" key="6">
    <source>
        <dbReference type="ARBA" id="ARBA00022777"/>
    </source>
</evidence>
<dbReference type="EC" id="2.7.13.3" evidence="2"/>
<keyword evidence="5" id="KW-0547">Nucleotide-binding</keyword>
<name>A0ABT1X3I4_9PROT</name>
<dbReference type="Gene3D" id="3.30.565.10">
    <property type="entry name" value="Histidine kinase-like ATPase, C-terminal domain"/>
    <property type="match status" value="1"/>
</dbReference>
<dbReference type="SUPFAM" id="SSF56112">
    <property type="entry name" value="Protein kinase-like (PK-like)"/>
    <property type="match status" value="1"/>
</dbReference>
<dbReference type="InterPro" id="IPR029016">
    <property type="entry name" value="GAF-like_dom_sf"/>
</dbReference>
<organism evidence="11 12">
    <name type="scientific">Roseomonas populi</name>
    <dbReference type="NCBI Taxonomy" id="3121582"/>
    <lineage>
        <taxon>Bacteria</taxon>
        <taxon>Pseudomonadati</taxon>
        <taxon>Pseudomonadota</taxon>
        <taxon>Alphaproteobacteria</taxon>
        <taxon>Acetobacterales</taxon>
        <taxon>Roseomonadaceae</taxon>
        <taxon>Roseomonas</taxon>
    </lineage>
</organism>
<dbReference type="EMBL" id="JANJOU010000007">
    <property type="protein sequence ID" value="MCR0982351.1"/>
    <property type="molecule type" value="Genomic_DNA"/>
</dbReference>
<dbReference type="SUPFAM" id="SSF55874">
    <property type="entry name" value="ATPase domain of HSP90 chaperone/DNA topoisomerase II/histidine kinase"/>
    <property type="match status" value="1"/>
</dbReference>
<evidence type="ECO:0000259" key="10">
    <source>
        <dbReference type="PROSITE" id="PS50109"/>
    </source>
</evidence>
<dbReference type="SMART" id="SM00388">
    <property type="entry name" value="HisKA"/>
    <property type="match status" value="1"/>
</dbReference>
<dbReference type="Gene3D" id="3.30.450.40">
    <property type="match status" value="1"/>
</dbReference>
<evidence type="ECO:0000256" key="3">
    <source>
        <dbReference type="ARBA" id="ARBA00022553"/>
    </source>
</evidence>
<dbReference type="CDD" id="cd00082">
    <property type="entry name" value="HisKA"/>
    <property type="match status" value="1"/>
</dbReference>
<dbReference type="InterPro" id="IPR035965">
    <property type="entry name" value="PAS-like_dom_sf"/>
</dbReference>
<reference evidence="11 12" key="1">
    <citation type="submission" date="2022-06" db="EMBL/GenBank/DDBJ databases">
        <title>Roseomonas CN29.</title>
        <authorList>
            <person name="Cheng Y."/>
            <person name="He X."/>
        </authorList>
    </citation>
    <scope>NUCLEOTIDE SEQUENCE [LARGE SCALE GENOMIC DNA]</scope>
    <source>
        <strain evidence="11 12">CN29</strain>
    </source>
</reference>
<evidence type="ECO:0000256" key="8">
    <source>
        <dbReference type="ARBA" id="ARBA00023012"/>
    </source>
</evidence>
<dbReference type="PANTHER" id="PTHR43065:SF10">
    <property type="entry name" value="PEROXIDE STRESS-ACTIVATED HISTIDINE KINASE MAK3"/>
    <property type="match status" value="1"/>
</dbReference>
<evidence type="ECO:0000259" key="9">
    <source>
        <dbReference type="PROSITE" id="PS50011"/>
    </source>
</evidence>
<dbReference type="InterPro" id="IPR003661">
    <property type="entry name" value="HisK_dim/P_dom"/>
</dbReference>
<dbReference type="PROSITE" id="PS50011">
    <property type="entry name" value="PROTEIN_KINASE_DOM"/>
    <property type="match status" value="1"/>
</dbReference>
<keyword evidence="7 11" id="KW-0067">ATP-binding</keyword>
<dbReference type="SMART" id="SM00065">
    <property type="entry name" value="GAF"/>
    <property type="match status" value="1"/>
</dbReference>
<evidence type="ECO:0000256" key="2">
    <source>
        <dbReference type="ARBA" id="ARBA00012438"/>
    </source>
</evidence>
<proteinExistence type="predicted"/>
<dbReference type="Pfam" id="PF00512">
    <property type="entry name" value="HisKA"/>
    <property type="match status" value="1"/>
</dbReference>
<keyword evidence="6" id="KW-0418">Kinase</keyword>
<accession>A0ABT1X3I4</accession>
<dbReference type="Proteomes" id="UP001524642">
    <property type="component" value="Unassembled WGS sequence"/>
</dbReference>